<keyword evidence="10" id="KW-0902">Two-component regulatory system</keyword>
<dbReference type="Gene3D" id="3.30.565.10">
    <property type="entry name" value="Histidine kinase-like ATPase, C-terminal domain"/>
    <property type="match status" value="1"/>
</dbReference>
<dbReference type="InterPro" id="IPR003661">
    <property type="entry name" value="HisK_dim/P_dom"/>
</dbReference>
<feature type="domain" description="Histidine kinase" evidence="14">
    <location>
        <begin position="429"/>
        <end position="676"/>
    </location>
</feature>
<evidence type="ECO:0000256" key="9">
    <source>
        <dbReference type="ARBA" id="ARBA00022989"/>
    </source>
</evidence>
<keyword evidence="5" id="KW-0597">Phosphoprotein</keyword>
<evidence type="ECO:0000256" key="3">
    <source>
        <dbReference type="ARBA" id="ARBA00012438"/>
    </source>
</evidence>
<dbReference type="SUPFAM" id="SSF158472">
    <property type="entry name" value="HAMP domain-like"/>
    <property type="match status" value="1"/>
</dbReference>
<dbReference type="OrthoDB" id="9772100at2"/>
<evidence type="ECO:0000256" key="13">
    <source>
        <dbReference type="SAM" id="Phobius"/>
    </source>
</evidence>
<dbReference type="SUPFAM" id="SSF47384">
    <property type="entry name" value="Homodimeric domain of signal transducing histidine kinase"/>
    <property type="match status" value="1"/>
</dbReference>
<evidence type="ECO:0000256" key="6">
    <source>
        <dbReference type="ARBA" id="ARBA00022679"/>
    </source>
</evidence>
<dbReference type="InterPro" id="IPR029151">
    <property type="entry name" value="Sensor-like_sf"/>
</dbReference>
<dbReference type="PROSITE" id="PS50109">
    <property type="entry name" value="HIS_KIN"/>
    <property type="match status" value="1"/>
</dbReference>
<dbReference type="CDD" id="cd18773">
    <property type="entry name" value="PDC1_HK_sensor"/>
    <property type="match status" value="1"/>
</dbReference>
<dbReference type="Gene3D" id="1.10.287.130">
    <property type="match status" value="1"/>
</dbReference>
<evidence type="ECO:0000256" key="1">
    <source>
        <dbReference type="ARBA" id="ARBA00000085"/>
    </source>
</evidence>
<dbReference type="RefSeq" id="WP_023066670.1">
    <property type="nucleotide sequence ID" value="NZ_AUZM01000025.1"/>
</dbReference>
<feature type="coiled-coil region" evidence="12">
    <location>
        <begin position="383"/>
        <end position="420"/>
    </location>
</feature>
<evidence type="ECO:0000256" key="11">
    <source>
        <dbReference type="ARBA" id="ARBA00023136"/>
    </source>
</evidence>
<dbReference type="Gene3D" id="6.10.340.10">
    <property type="match status" value="1"/>
</dbReference>
<comment type="caution">
    <text evidence="16">The sequence shown here is derived from an EMBL/GenBank/DDBJ whole genome shotgun (WGS) entry which is preliminary data.</text>
</comment>
<evidence type="ECO:0000256" key="12">
    <source>
        <dbReference type="SAM" id="Coils"/>
    </source>
</evidence>
<dbReference type="PRINTS" id="PR00344">
    <property type="entry name" value="BCTRLSENSOR"/>
</dbReference>
<dbReference type="Pfam" id="PF00672">
    <property type="entry name" value="HAMP"/>
    <property type="match status" value="1"/>
</dbReference>
<evidence type="ECO:0000256" key="8">
    <source>
        <dbReference type="ARBA" id="ARBA00022777"/>
    </source>
</evidence>
<dbReference type="EMBL" id="AUZM01000025">
    <property type="protein sequence ID" value="ERT07177.1"/>
    <property type="molecule type" value="Genomic_DNA"/>
</dbReference>
<dbReference type="CDD" id="cd06225">
    <property type="entry name" value="HAMP"/>
    <property type="match status" value="1"/>
</dbReference>
<dbReference type="Gene3D" id="3.30.450.20">
    <property type="entry name" value="PAS domain"/>
    <property type="match status" value="1"/>
</dbReference>
<dbReference type="InterPro" id="IPR003660">
    <property type="entry name" value="HAMP_dom"/>
</dbReference>
<dbReference type="Pfam" id="PF02518">
    <property type="entry name" value="HATPase_c"/>
    <property type="match status" value="1"/>
</dbReference>
<evidence type="ECO:0000256" key="5">
    <source>
        <dbReference type="ARBA" id="ARBA00022553"/>
    </source>
</evidence>
<dbReference type="SMART" id="SM00387">
    <property type="entry name" value="HATPase_c"/>
    <property type="match status" value="1"/>
</dbReference>
<keyword evidence="9 13" id="KW-1133">Transmembrane helix</keyword>
<proteinExistence type="predicted"/>
<sequence length="676" mass="75365">MKFWKKSLLVQLVGSFLLLSLVIVALVGSVAFYQAKASLKQSVFDRLSSAASLKEQELNRWARDQSLTVLSLAQLPEIRSQAEALLSNSDRESNQSFLQDSLTAFIKHQTGLKEIFILSRSGRVLASNNSTQIGLYKPLVQYSLVTPDSTEGFISNFYRSPETGQPEITFAIPLLNAENKQQGILAAHLNLDRIDQIIRQNTGLGSTGETYLVGNVGSSLSSRYVFLSTQKSNLKEFSEGIESWSIQKAMQGKSGRGFYLNYRGTPVIGVYYALPGQDLALIAEQTQVEAFAPARKLATSILISGLFLSSLMAVGMLILGRQIVKPIKAIAQTARLVSKGDLNQTAPVLSNNEIGVLAGTFNQMIKQLRLSYQQLADYSHTLEENVEQRTQEIRHKNQDLEATLKELKKAQTKLVQQEKMASLGQLVAGIAHEINNPVNFIYGNVEPAYEYAQDLLNLIRLYQQNYPQPSQEIIDEIEEIDLAFIQEDFVQLLNSMKDGSERIKDIVLSLRNFSRLDESEQKQVDIHQGIESTLRILQSRLKSQSEGSEIKVIKQYGKLPLVNCYPGQLNQVYMNLISNAIDALEPDDQVNNPEINICTTVINDHIEIRIADNGSGIKPEILEQIFDPFFTTKPVGKGTGLGLSISYQIIVEKHKGQLLCHSKRGKGTEFRIKLPI</sequence>
<keyword evidence="11 13" id="KW-0472">Membrane</keyword>
<dbReference type="SUPFAM" id="SSF103190">
    <property type="entry name" value="Sensory domain-like"/>
    <property type="match status" value="1"/>
</dbReference>
<organism evidence="16 17">
    <name type="scientific">Lyngbya aestuarii BL J</name>
    <dbReference type="NCBI Taxonomy" id="1348334"/>
    <lineage>
        <taxon>Bacteria</taxon>
        <taxon>Bacillati</taxon>
        <taxon>Cyanobacteriota</taxon>
        <taxon>Cyanophyceae</taxon>
        <taxon>Oscillatoriophycideae</taxon>
        <taxon>Oscillatoriales</taxon>
        <taxon>Microcoleaceae</taxon>
        <taxon>Lyngbya</taxon>
    </lineage>
</organism>
<keyword evidence="12" id="KW-0175">Coiled coil</keyword>
<dbReference type="PROSITE" id="PS50885">
    <property type="entry name" value="HAMP"/>
    <property type="match status" value="1"/>
</dbReference>
<dbReference type="Proteomes" id="UP000017127">
    <property type="component" value="Unassembled WGS sequence"/>
</dbReference>
<dbReference type="PANTHER" id="PTHR43065:SF50">
    <property type="entry name" value="HISTIDINE KINASE"/>
    <property type="match status" value="1"/>
</dbReference>
<dbReference type="PANTHER" id="PTHR43065">
    <property type="entry name" value="SENSOR HISTIDINE KINASE"/>
    <property type="match status" value="1"/>
</dbReference>
<dbReference type="Pfam" id="PF02743">
    <property type="entry name" value="dCache_1"/>
    <property type="match status" value="1"/>
</dbReference>
<feature type="transmembrane region" description="Helical" evidence="13">
    <location>
        <begin position="297"/>
        <end position="319"/>
    </location>
</feature>
<dbReference type="InterPro" id="IPR036890">
    <property type="entry name" value="HATPase_C_sf"/>
</dbReference>
<evidence type="ECO:0000256" key="2">
    <source>
        <dbReference type="ARBA" id="ARBA00004651"/>
    </source>
</evidence>
<dbReference type="CDD" id="cd00082">
    <property type="entry name" value="HisKA"/>
    <property type="match status" value="1"/>
</dbReference>
<evidence type="ECO:0000256" key="7">
    <source>
        <dbReference type="ARBA" id="ARBA00022692"/>
    </source>
</evidence>
<dbReference type="AlphaFoldDB" id="U7QIS5"/>
<evidence type="ECO:0000256" key="4">
    <source>
        <dbReference type="ARBA" id="ARBA00022475"/>
    </source>
</evidence>
<evidence type="ECO:0000259" key="15">
    <source>
        <dbReference type="PROSITE" id="PS50885"/>
    </source>
</evidence>
<keyword evidence="8" id="KW-0418">Kinase</keyword>
<dbReference type="SMART" id="SM00304">
    <property type="entry name" value="HAMP"/>
    <property type="match status" value="1"/>
</dbReference>
<dbReference type="InterPro" id="IPR005467">
    <property type="entry name" value="His_kinase_dom"/>
</dbReference>
<evidence type="ECO:0000313" key="16">
    <source>
        <dbReference type="EMBL" id="ERT07177.1"/>
    </source>
</evidence>
<evidence type="ECO:0000259" key="14">
    <source>
        <dbReference type="PROSITE" id="PS50109"/>
    </source>
</evidence>
<evidence type="ECO:0000313" key="17">
    <source>
        <dbReference type="Proteomes" id="UP000017127"/>
    </source>
</evidence>
<dbReference type="InterPro" id="IPR033479">
    <property type="entry name" value="dCache_1"/>
</dbReference>
<keyword evidence="17" id="KW-1185">Reference proteome</keyword>
<dbReference type="InterPro" id="IPR004358">
    <property type="entry name" value="Sig_transdc_His_kin-like_C"/>
</dbReference>
<accession>U7QIS5</accession>
<feature type="domain" description="HAMP" evidence="15">
    <location>
        <begin position="321"/>
        <end position="373"/>
    </location>
</feature>
<name>U7QIS5_9CYAN</name>
<dbReference type="SMART" id="SM00388">
    <property type="entry name" value="HisKA"/>
    <property type="match status" value="1"/>
</dbReference>
<evidence type="ECO:0000256" key="10">
    <source>
        <dbReference type="ARBA" id="ARBA00023012"/>
    </source>
</evidence>
<comment type="subcellular location">
    <subcellularLocation>
        <location evidence="2">Cell membrane</location>
        <topology evidence="2">Multi-pass membrane protein</topology>
    </subcellularLocation>
</comment>
<dbReference type="InterPro" id="IPR003594">
    <property type="entry name" value="HATPase_dom"/>
</dbReference>
<dbReference type="EC" id="2.7.13.3" evidence="3"/>
<dbReference type="SUPFAM" id="SSF55874">
    <property type="entry name" value="ATPase domain of HSP90 chaperone/DNA topoisomerase II/histidine kinase"/>
    <property type="match status" value="1"/>
</dbReference>
<keyword evidence="7 13" id="KW-0812">Transmembrane</keyword>
<keyword evidence="4" id="KW-1003">Cell membrane</keyword>
<gene>
    <name evidence="16" type="ORF">M595_2886</name>
</gene>
<dbReference type="InterPro" id="IPR036097">
    <property type="entry name" value="HisK_dim/P_sf"/>
</dbReference>
<dbReference type="GO" id="GO:0005886">
    <property type="term" value="C:plasma membrane"/>
    <property type="evidence" value="ECO:0007669"/>
    <property type="project" value="UniProtKB-SubCell"/>
</dbReference>
<dbReference type="GO" id="GO:0000155">
    <property type="term" value="F:phosphorelay sensor kinase activity"/>
    <property type="evidence" value="ECO:0007669"/>
    <property type="project" value="InterPro"/>
</dbReference>
<reference evidence="16 17" key="1">
    <citation type="journal article" date="2013" name="Front. Microbiol.">
        <title>Comparative genomic analyses of the cyanobacterium, Lyngbya aestuarii BL J, a powerful hydrogen producer.</title>
        <authorList>
            <person name="Kothari A."/>
            <person name="Vaughn M."/>
            <person name="Garcia-Pichel F."/>
        </authorList>
    </citation>
    <scope>NUCLEOTIDE SEQUENCE [LARGE SCALE GENOMIC DNA]</scope>
    <source>
        <strain evidence="16 17">BL J</strain>
    </source>
</reference>
<keyword evidence="6" id="KW-0808">Transferase</keyword>
<protein>
    <recommendedName>
        <fullName evidence="3">histidine kinase</fullName>
        <ecNumber evidence="3">2.7.13.3</ecNumber>
    </recommendedName>
</protein>
<comment type="catalytic activity">
    <reaction evidence="1">
        <text>ATP + protein L-histidine = ADP + protein N-phospho-L-histidine.</text>
        <dbReference type="EC" id="2.7.13.3"/>
    </reaction>
</comment>